<reference evidence="1 2" key="1">
    <citation type="submission" date="2023-02" db="EMBL/GenBank/DDBJ databases">
        <title>Dictyobacter halimunensis sp. nov., a new member of the class Ktedonobacteria from forest soil in a geothermal area.</title>
        <authorList>
            <person name="Rachmania M.K."/>
            <person name="Ningsih F."/>
            <person name="Sakai Y."/>
            <person name="Yabe S."/>
            <person name="Yokota A."/>
            <person name="Sjamsuridzal W."/>
        </authorList>
    </citation>
    <scope>NUCLEOTIDE SEQUENCE [LARGE SCALE GENOMIC DNA]</scope>
    <source>
        <strain evidence="1 2">S3.2.2.5</strain>
    </source>
</reference>
<dbReference type="Proteomes" id="UP001344906">
    <property type="component" value="Unassembled WGS sequence"/>
</dbReference>
<keyword evidence="2" id="KW-1185">Reference proteome</keyword>
<proteinExistence type="predicted"/>
<evidence type="ECO:0000313" key="1">
    <source>
        <dbReference type="EMBL" id="GLV56814.1"/>
    </source>
</evidence>
<evidence type="ECO:0008006" key="3">
    <source>
        <dbReference type="Google" id="ProtNLM"/>
    </source>
</evidence>
<accession>A0ABQ6FRC3</accession>
<organism evidence="1 2">
    <name type="scientific">Dictyobacter halimunensis</name>
    <dbReference type="NCBI Taxonomy" id="3026934"/>
    <lineage>
        <taxon>Bacteria</taxon>
        <taxon>Bacillati</taxon>
        <taxon>Chloroflexota</taxon>
        <taxon>Ktedonobacteria</taxon>
        <taxon>Ktedonobacterales</taxon>
        <taxon>Dictyobacteraceae</taxon>
        <taxon>Dictyobacter</taxon>
    </lineage>
</organism>
<protein>
    <recommendedName>
        <fullName evidence="3">PRC-barrel domain-containing protein</fullName>
    </recommendedName>
</protein>
<sequence>MSTMNDDIFSSADIMDSQLVTKDKKNIGRVADVEAEWREDGTLVLTNMVIGPQALAGRVATPLRVLMQRLLHDRFERRIPLREVEAFGPTLRLCRNEIDYHVGRSEHWIAAHIIRWIPGSGRL</sequence>
<comment type="caution">
    <text evidence="1">The sequence shown here is derived from an EMBL/GenBank/DDBJ whole genome shotgun (WGS) entry which is preliminary data.</text>
</comment>
<gene>
    <name evidence="1" type="ORF">KDH_36530</name>
</gene>
<dbReference type="RefSeq" id="WP_338252430.1">
    <property type="nucleotide sequence ID" value="NZ_BSRI01000002.1"/>
</dbReference>
<dbReference type="EMBL" id="BSRI01000002">
    <property type="protein sequence ID" value="GLV56814.1"/>
    <property type="molecule type" value="Genomic_DNA"/>
</dbReference>
<evidence type="ECO:0000313" key="2">
    <source>
        <dbReference type="Proteomes" id="UP001344906"/>
    </source>
</evidence>
<name>A0ABQ6FRC3_9CHLR</name>